<organism evidence="2 3">
    <name type="scientific">Portunus trituberculatus</name>
    <name type="common">Swimming crab</name>
    <name type="synonym">Neptunus trituberculatus</name>
    <dbReference type="NCBI Taxonomy" id="210409"/>
    <lineage>
        <taxon>Eukaryota</taxon>
        <taxon>Metazoa</taxon>
        <taxon>Ecdysozoa</taxon>
        <taxon>Arthropoda</taxon>
        <taxon>Crustacea</taxon>
        <taxon>Multicrustacea</taxon>
        <taxon>Malacostraca</taxon>
        <taxon>Eumalacostraca</taxon>
        <taxon>Eucarida</taxon>
        <taxon>Decapoda</taxon>
        <taxon>Pleocyemata</taxon>
        <taxon>Brachyura</taxon>
        <taxon>Eubrachyura</taxon>
        <taxon>Portunoidea</taxon>
        <taxon>Portunidae</taxon>
        <taxon>Portuninae</taxon>
        <taxon>Portunus</taxon>
    </lineage>
</organism>
<comment type="caution">
    <text evidence="2">The sequence shown here is derived from an EMBL/GenBank/DDBJ whole genome shotgun (WGS) entry which is preliminary data.</text>
</comment>
<sequence>MPRLTRLTMSNDPPHTTPSYCHEVSPLTPKGPLRPASVWCMAHSVASFIASCSARCHHKPGTRAHSPPDCLEGTLITPLGLPPI</sequence>
<dbReference type="AlphaFoldDB" id="A0A5B7GR96"/>
<feature type="compositionally biased region" description="Polar residues" evidence="1">
    <location>
        <begin position="7"/>
        <end position="19"/>
    </location>
</feature>
<protein>
    <submittedName>
        <fullName evidence="2">Uncharacterized protein</fullName>
    </submittedName>
</protein>
<keyword evidence="3" id="KW-1185">Reference proteome</keyword>
<proteinExistence type="predicted"/>
<accession>A0A5B7GR96</accession>
<name>A0A5B7GR96_PORTR</name>
<evidence type="ECO:0000313" key="3">
    <source>
        <dbReference type="Proteomes" id="UP000324222"/>
    </source>
</evidence>
<reference evidence="2 3" key="1">
    <citation type="submission" date="2019-05" db="EMBL/GenBank/DDBJ databases">
        <title>Another draft genome of Portunus trituberculatus and its Hox gene families provides insights of decapod evolution.</title>
        <authorList>
            <person name="Jeong J.-H."/>
            <person name="Song I."/>
            <person name="Kim S."/>
            <person name="Choi T."/>
            <person name="Kim D."/>
            <person name="Ryu S."/>
            <person name="Kim W."/>
        </authorList>
    </citation>
    <scope>NUCLEOTIDE SEQUENCE [LARGE SCALE GENOMIC DNA]</scope>
    <source>
        <tissue evidence="2">Muscle</tissue>
    </source>
</reference>
<dbReference type="Proteomes" id="UP000324222">
    <property type="component" value="Unassembled WGS sequence"/>
</dbReference>
<evidence type="ECO:0000313" key="2">
    <source>
        <dbReference type="EMBL" id="MPC60146.1"/>
    </source>
</evidence>
<evidence type="ECO:0000256" key="1">
    <source>
        <dbReference type="SAM" id="MobiDB-lite"/>
    </source>
</evidence>
<feature type="region of interest" description="Disordered" evidence="1">
    <location>
        <begin position="1"/>
        <end position="23"/>
    </location>
</feature>
<gene>
    <name evidence="2" type="ORF">E2C01_054184</name>
</gene>
<dbReference type="EMBL" id="VSRR010017225">
    <property type="protein sequence ID" value="MPC60146.1"/>
    <property type="molecule type" value="Genomic_DNA"/>
</dbReference>